<dbReference type="Pfam" id="PF00358">
    <property type="entry name" value="PTS_EIIA_1"/>
    <property type="match status" value="1"/>
</dbReference>
<accession>A0AAJ0YCU8</accession>
<dbReference type="PROSITE" id="PS51093">
    <property type="entry name" value="PTS_EIIA_TYPE_1"/>
    <property type="match status" value="1"/>
</dbReference>
<feature type="transmembrane region" description="Helical" evidence="12">
    <location>
        <begin position="383"/>
        <end position="405"/>
    </location>
</feature>
<feature type="transmembrane region" description="Helical" evidence="12">
    <location>
        <begin position="425"/>
        <end position="448"/>
    </location>
</feature>
<dbReference type="Gene3D" id="3.30.1360.60">
    <property type="entry name" value="Glucose permease domain IIB"/>
    <property type="match status" value="1"/>
</dbReference>
<keyword evidence="9 12" id="KW-1133">Transmembrane helix</keyword>
<dbReference type="InterPro" id="IPR003352">
    <property type="entry name" value="PTS_EIIC"/>
</dbReference>
<evidence type="ECO:0000256" key="6">
    <source>
        <dbReference type="ARBA" id="ARBA00022683"/>
    </source>
</evidence>
<feature type="transmembrane region" description="Helical" evidence="12">
    <location>
        <begin position="283"/>
        <end position="302"/>
    </location>
</feature>
<dbReference type="PROSITE" id="PS01035">
    <property type="entry name" value="PTS_EIIB_TYPE_1_CYS"/>
    <property type="match status" value="1"/>
</dbReference>
<evidence type="ECO:0000259" key="14">
    <source>
        <dbReference type="PROSITE" id="PS51098"/>
    </source>
</evidence>
<evidence type="ECO:0000256" key="9">
    <source>
        <dbReference type="ARBA" id="ARBA00022989"/>
    </source>
</evidence>
<dbReference type="NCBIfam" id="TIGR00830">
    <property type="entry name" value="PTBA"/>
    <property type="match status" value="1"/>
</dbReference>
<dbReference type="InterPro" id="IPR001127">
    <property type="entry name" value="PTS_EIIA_1_perm"/>
</dbReference>
<sequence>MNYKEFAKQILAIVGGEDNIKSLVHCSTRLRFTLHNEDKIDPSKAKANSKILSDVMKGGQYQLVIGNDVDKVFNELTKMIKTNNTPHDNNKDQKKQSIVNKVLSAITGSIAPVIPLLAGAGMGKVLLIVLTMLGWLDKNDQTYYILNFIFNTAFYFMPVFIGFSAAKIFNCNQYLAAMVCLAMVSPEWTSLVKAGEPVEFMHIPVALVKYSSQLIPALITVWMMSYIERFIVRIVPEMVKVFMVPLLVILVSTPIALIAVGPVTSWFAQVIADGVILIQEHTGFIAIPLLVAIYPWLVSIGMHKALSPVSIMLVEQKGFDPIIRVMALCSNMSQAAASLAVSVRTKNKTLKQLAFSASITAFFGGITEPAMYGVNLKLKKPMYACMIGGAIAGLFAGIVKLKAFVYVTPGLLSLPMWISDTDNQVVNAIITLLIASVATFIATLIIGFDDPTDDPIRDEEENNKQAASTNKKPQIANSKLPVGLISPLQGKTVALSEVNDETFASGIMGPGMAIIPTTGKVIAPADGVVDITFSSGHAIGLTLVNNIEMLIHVGIDTVNLAGQHFTCCVVKGQKVTKGDTLIEFDLDAIIAAGYDPTTMIIITNDDHKLDVVQTDKKHVDQNTVLLTVG</sequence>
<dbReference type="GO" id="GO:0090589">
    <property type="term" value="F:protein-phosphocysteine-trehalose phosphotransferase system transporter activity"/>
    <property type="evidence" value="ECO:0007669"/>
    <property type="project" value="TreeGrafter"/>
</dbReference>
<evidence type="ECO:0000256" key="7">
    <source>
        <dbReference type="ARBA" id="ARBA00022692"/>
    </source>
</evidence>
<feature type="transmembrane region" description="Helical" evidence="12">
    <location>
        <begin position="214"/>
        <end position="232"/>
    </location>
</feature>
<dbReference type="GO" id="GO:0015771">
    <property type="term" value="P:trehalose transport"/>
    <property type="evidence" value="ECO:0007669"/>
    <property type="project" value="TreeGrafter"/>
</dbReference>
<evidence type="ECO:0000259" key="15">
    <source>
        <dbReference type="PROSITE" id="PS51103"/>
    </source>
</evidence>
<evidence type="ECO:0000256" key="5">
    <source>
        <dbReference type="ARBA" id="ARBA00022679"/>
    </source>
</evidence>
<evidence type="ECO:0000256" key="11">
    <source>
        <dbReference type="PROSITE-ProRule" id="PRU00421"/>
    </source>
</evidence>
<dbReference type="FunFam" id="2.70.70.10:FF:000001">
    <property type="entry name" value="PTS system glucose-specific IIA component"/>
    <property type="match status" value="1"/>
</dbReference>
<keyword evidence="8" id="KW-0418">Kinase</keyword>
<dbReference type="Proteomes" id="UP000195540">
    <property type="component" value="Chromosome"/>
</dbReference>
<evidence type="ECO:0000256" key="12">
    <source>
        <dbReference type="SAM" id="Phobius"/>
    </source>
</evidence>
<feature type="transmembrane region" description="Helical" evidence="12">
    <location>
        <begin position="353"/>
        <end position="371"/>
    </location>
</feature>
<dbReference type="InterPro" id="IPR001996">
    <property type="entry name" value="PTS_IIB_1"/>
</dbReference>
<keyword evidence="4" id="KW-0762">Sugar transport</keyword>
<evidence type="ECO:0000256" key="2">
    <source>
        <dbReference type="ARBA" id="ARBA00022448"/>
    </source>
</evidence>
<dbReference type="Gene3D" id="2.70.70.10">
    <property type="entry name" value="Glucose Permease (Domain IIA)"/>
    <property type="match status" value="1"/>
</dbReference>
<proteinExistence type="predicted"/>
<dbReference type="AlphaFoldDB" id="A0AAJ0YCU8"/>
<feature type="domain" description="PTS EIIC type-1" evidence="15">
    <location>
        <begin position="104"/>
        <end position="462"/>
    </location>
</feature>
<evidence type="ECO:0000256" key="1">
    <source>
        <dbReference type="ARBA" id="ARBA00004651"/>
    </source>
</evidence>
<dbReference type="InterPro" id="IPR050558">
    <property type="entry name" value="PTS_Sugar-Specific_Components"/>
</dbReference>
<dbReference type="InterPro" id="IPR011297">
    <property type="entry name" value="PTS_IIABC_b_glu"/>
</dbReference>
<evidence type="ECO:0000256" key="3">
    <source>
        <dbReference type="ARBA" id="ARBA00022475"/>
    </source>
</evidence>
<keyword evidence="5" id="KW-0808">Transferase</keyword>
<organism evidence="16 17">
    <name type="scientific">Proteus mirabilis</name>
    <dbReference type="NCBI Taxonomy" id="584"/>
    <lineage>
        <taxon>Bacteria</taxon>
        <taxon>Pseudomonadati</taxon>
        <taxon>Pseudomonadota</taxon>
        <taxon>Gammaproteobacteria</taxon>
        <taxon>Enterobacterales</taxon>
        <taxon>Morganellaceae</taxon>
        <taxon>Proteus</taxon>
    </lineage>
</organism>
<protein>
    <submittedName>
        <fullName evidence="16">PTS beta-glucoside transporter subunit EIIBCA</fullName>
    </submittedName>
</protein>
<dbReference type="NCBIfam" id="TIGR01995">
    <property type="entry name" value="PTS-II-ABC-beta"/>
    <property type="match status" value="1"/>
</dbReference>
<dbReference type="InterPro" id="IPR013013">
    <property type="entry name" value="PTS_EIIC_1"/>
</dbReference>
<feature type="transmembrane region" description="Helical" evidence="12">
    <location>
        <begin position="244"/>
        <end position="263"/>
    </location>
</feature>
<dbReference type="Pfam" id="PF02378">
    <property type="entry name" value="PTS_EIIC"/>
    <property type="match status" value="1"/>
</dbReference>
<dbReference type="InterPro" id="IPR011055">
    <property type="entry name" value="Dup_hybrid_motif"/>
</dbReference>
<dbReference type="PROSITE" id="PS51098">
    <property type="entry name" value="PTS_EIIB_TYPE_1"/>
    <property type="match status" value="1"/>
</dbReference>
<keyword evidence="2" id="KW-0813">Transport</keyword>
<keyword evidence="7 12" id="KW-0812">Transmembrane</keyword>
<keyword evidence="3" id="KW-1003">Cell membrane</keyword>
<feature type="transmembrane region" description="Helical" evidence="12">
    <location>
        <begin position="142"/>
        <end position="163"/>
    </location>
</feature>
<dbReference type="InterPro" id="IPR036878">
    <property type="entry name" value="Glu_permease_IIB"/>
</dbReference>
<dbReference type="SUPFAM" id="SSF51261">
    <property type="entry name" value="Duplicated hybrid motif"/>
    <property type="match status" value="1"/>
</dbReference>
<dbReference type="PANTHER" id="PTHR30175">
    <property type="entry name" value="PHOSPHOTRANSFERASE SYSTEM TRANSPORT PROTEIN"/>
    <property type="match status" value="1"/>
</dbReference>
<dbReference type="GO" id="GO:0005886">
    <property type="term" value="C:plasma membrane"/>
    <property type="evidence" value="ECO:0007669"/>
    <property type="project" value="UniProtKB-SubCell"/>
</dbReference>
<evidence type="ECO:0000313" key="17">
    <source>
        <dbReference type="Proteomes" id="UP000195540"/>
    </source>
</evidence>
<gene>
    <name evidence="16" type="ORF">AM402_06530</name>
</gene>
<feature type="domain" description="PTS EIIA type-1" evidence="13">
    <location>
        <begin position="500"/>
        <end position="604"/>
    </location>
</feature>
<evidence type="ECO:0000256" key="8">
    <source>
        <dbReference type="ARBA" id="ARBA00022777"/>
    </source>
</evidence>
<dbReference type="PANTHER" id="PTHR30175:SF1">
    <property type="entry name" value="PTS SYSTEM ARBUTIN-, CELLOBIOSE-, AND SALICIN-SPECIFIC EIIBC COMPONENT-RELATED"/>
    <property type="match status" value="1"/>
</dbReference>
<feature type="domain" description="PTS EIIB type-1" evidence="14">
    <location>
        <begin position="4"/>
        <end position="86"/>
    </location>
</feature>
<evidence type="ECO:0000259" key="13">
    <source>
        <dbReference type="PROSITE" id="PS51093"/>
    </source>
</evidence>
<dbReference type="CDD" id="cd00212">
    <property type="entry name" value="PTS_IIB_glc"/>
    <property type="match status" value="1"/>
</dbReference>
<dbReference type="SUPFAM" id="SSF55604">
    <property type="entry name" value="Glucose permease domain IIB"/>
    <property type="match status" value="1"/>
</dbReference>
<feature type="active site" description="Phosphocysteine intermediate; for EIIB activity" evidence="11">
    <location>
        <position position="26"/>
    </location>
</feature>
<dbReference type="InterPro" id="IPR018113">
    <property type="entry name" value="PTrfase_EIIB_Cys"/>
</dbReference>
<comment type="subcellular location">
    <subcellularLocation>
        <location evidence="1">Cell membrane</location>
        <topology evidence="1">Multi-pass membrane protein</topology>
    </subcellularLocation>
</comment>
<dbReference type="RefSeq" id="WP_071233865.1">
    <property type="nucleotide sequence ID" value="NZ_BGKS01000023.1"/>
</dbReference>
<dbReference type="GO" id="GO:0009401">
    <property type="term" value="P:phosphoenolpyruvate-dependent sugar phosphotransferase system"/>
    <property type="evidence" value="ECO:0007669"/>
    <property type="project" value="UniProtKB-KW"/>
</dbReference>
<name>A0AAJ0YCU8_PROMI</name>
<reference evidence="16 17" key="1">
    <citation type="submission" date="2017-05" db="EMBL/GenBank/DDBJ databases">
        <title>Whole genome sequencing of Proteus mirabilis AR_0155.</title>
        <authorList>
            <person name="Conlan S."/>
            <person name="Thomas P.J."/>
            <person name="Mullikin J."/>
            <person name="Frank K.M."/>
            <person name="Segre J.A."/>
        </authorList>
    </citation>
    <scope>NUCLEOTIDE SEQUENCE [LARGE SCALE GENOMIC DNA]</scope>
    <source>
        <strain evidence="16 17">AR_0155</strain>
    </source>
</reference>
<keyword evidence="10 12" id="KW-0472">Membrane</keyword>
<evidence type="ECO:0000313" key="16">
    <source>
        <dbReference type="EMBL" id="ARX33816.1"/>
    </source>
</evidence>
<dbReference type="PROSITE" id="PS51103">
    <property type="entry name" value="PTS_EIIC_TYPE_1"/>
    <property type="match status" value="1"/>
</dbReference>
<dbReference type="GO" id="GO:0008982">
    <property type="term" value="F:protein-N(PI)-phosphohistidine-sugar phosphotransferase activity"/>
    <property type="evidence" value="ECO:0007669"/>
    <property type="project" value="InterPro"/>
</dbReference>
<dbReference type="GO" id="GO:0016301">
    <property type="term" value="F:kinase activity"/>
    <property type="evidence" value="ECO:0007669"/>
    <property type="project" value="UniProtKB-KW"/>
</dbReference>
<evidence type="ECO:0000256" key="10">
    <source>
        <dbReference type="ARBA" id="ARBA00023136"/>
    </source>
</evidence>
<dbReference type="EMBL" id="CP021694">
    <property type="protein sequence ID" value="ARX33816.1"/>
    <property type="molecule type" value="Genomic_DNA"/>
</dbReference>
<evidence type="ECO:0000256" key="4">
    <source>
        <dbReference type="ARBA" id="ARBA00022597"/>
    </source>
</evidence>
<dbReference type="Pfam" id="PF00367">
    <property type="entry name" value="PTS_EIIB"/>
    <property type="match status" value="1"/>
</dbReference>
<keyword evidence="6" id="KW-0598">Phosphotransferase system</keyword>
<feature type="transmembrane region" description="Helical" evidence="12">
    <location>
        <begin position="113"/>
        <end position="136"/>
    </location>
</feature>